<sequence length="120" mass="12804">MCFITVFGLWLPSKGSQPMLLAFVALFGFASGSNLGLVPVCLGQLCDARDYGRYLSTAMMMASFGTLSSLPIGGAILQSGKDGQNWNGLIMFSGASYILAFICYASVRVLAVGWRIAARF</sequence>
<organism evidence="2 3">
    <name type="scientific">Colletotrichum chrysophilum</name>
    <dbReference type="NCBI Taxonomy" id="1836956"/>
    <lineage>
        <taxon>Eukaryota</taxon>
        <taxon>Fungi</taxon>
        <taxon>Dikarya</taxon>
        <taxon>Ascomycota</taxon>
        <taxon>Pezizomycotina</taxon>
        <taxon>Sordariomycetes</taxon>
        <taxon>Hypocreomycetidae</taxon>
        <taxon>Glomerellales</taxon>
        <taxon>Glomerellaceae</taxon>
        <taxon>Colletotrichum</taxon>
        <taxon>Colletotrichum gloeosporioides species complex</taxon>
    </lineage>
</organism>
<dbReference type="Gene3D" id="1.20.1250.20">
    <property type="entry name" value="MFS general substrate transporter like domains"/>
    <property type="match status" value="1"/>
</dbReference>
<dbReference type="SUPFAM" id="SSF103473">
    <property type="entry name" value="MFS general substrate transporter"/>
    <property type="match status" value="1"/>
</dbReference>
<dbReference type="AlphaFoldDB" id="A0AAD9AXL2"/>
<accession>A0AAD9AXL2</accession>
<comment type="caution">
    <text evidence="2">The sequence shown here is derived from an EMBL/GenBank/DDBJ whole genome shotgun (WGS) entry which is preliminary data.</text>
</comment>
<evidence type="ECO:0000313" key="2">
    <source>
        <dbReference type="EMBL" id="KAK1855204.1"/>
    </source>
</evidence>
<feature type="transmembrane region" description="Helical" evidence="1">
    <location>
        <begin position="89"/>
        <end position="111"/>
    </location>
</feature>
<keyword evidence="3" id="KW-1185">Reference proteome</keyword>
<proteinExistence type="predicted"/>
<dbReference type="InterPro" id="IPR036259">
    <property type="entry name" value="MFS_trans_sf"/>
</dbReference>
<evidence type="ECO:0000313" key="3">
    <source>
        <dbReference type="Proteomes" id="UP001243330"/>
    </source>
</evidence>
<feature type="transmembrane region" description="Helical" evidence="1">
    <location>
        <begin position="54"/>
        <end position="77"/>
    </location>
</feature>
<keyword evidence="1" id="KW-0472">Membrane</keyword>
<name>A0AAD9AXL2_9PEZI</name>
<dbReference type="EMBL" id="JAQOWY010000024">
    <property type="protein sequence ID" value="KAK1855204.1"/>
    <property type="molecule type" value="Genomic_DNA"/>
</dbReference>
<dbReference type="Proteomes" id="UP001243330">
    <property type="component" value="Unassembled WGS sequence"/>
</dbReference>
<gene>
    <name evidence="2" type="ORF">CCHR01_02106</name>
</gene>
<keyword evidence="1" id="KW-1133">Transmembrane helix</keyword>
<evidence type="ECO:0000256" key="1">
    <source>
        <dbReference type="SAM" id="Phobius"/>
    </source>
</evidence>
<keyword evidence="1" id="KW-0812">Transmembrane</keyword>
<protein>
    <submittedName>
        <fullName evidence="2">MFS monocarboxylate</fullName>
    </submittedName>
</protein>
<reference evidence="2" key="1">
    <citation type="submission" date="2023-01" db="EMBL/GenBank/DDBJ databases">
        <title>Colletotrichum chrysophilum M932 genome sequence.</title>
        <authorList>
            <person name="Baroncelli R."/>
        </authorList>
    </citation>
    <scope>NUCLEOTIDE SEQUENCE</scope>
    <source>
        <strain evidence="2">M932</strain>
    </source>
</reference>
<feature type="transmembrane region" description="Helical" evidence="1">
    <location>
        <begin position="20"/>
        <end position="42"/>
    </location>
</feature>